<evidence type="ECO:0000256" key="5">
    <source>
        <dbReference type="ARBA" id="ARBA00012483"/>
    </source>
</evidence>
<dbReference type="InterPro" id="IPR054477">
    <property type="entry name" value="LTN1_E3_ligase_6th"/>
</dbReference>
<dbReference type="PANTHER" id="PTHR12389:SF0">
    <property type="entry name" value="E3 UBIQUITIN-PROTEIN LIGASE LISTERIN"/>
    <property type="match status" value="1"/>
</dbReference>
<comment type="subcellular location">
    <subcellularLocation>
        <location evidence="2">Cytoplasm</location>
        <location evidence="2">Cytosol</location>
    </subcellularLocation>
</comment>
<dbReference type="OrthoDB" id="6108at2759"/>
<dbReference type="CDD" id="cd16491">
    <property type="entry name" value="RING-CH-C4HC3_LTN1"/>
    <property type="match status" value="1"/>
</dbReference>
<evidence type="ECO:0000256" key="13">
    <source>
        <dbReference type="ARBA" id="ARBA00022833"/>
    </source>
</evidence>
<dbReference type="STRING" id="177199.A0A420YE96"/>
<dbReference type="GO" id="GO:1990116">
    <property type="term" value="P:ribosome-associated ubiquitin-dependent protein catabolic process"/>
    <property type="evidence" value="ECO:0007669"/>
    <property type="project" value="UniProtKB-UniRule"/>
</dbReference>
<dbReference type="EMBL" id="QVQW01000015">
    <property type="protein sequence ID" value="RKU46235.1"/>
    <property type="molecule type" value="Genomic_DNA"/>
</dbReference>
<dbReference type="SMART" id="SM00184">
    <property type="entry name" value="RING"/>
    <property type="match status" value="1"/>
</dbReference>
<dbReference type="PROSITE" id="PS50089">
    <property type="entry name" value="ZF_RING_2"/>
    <property type="match status" value="1"/>
</dbReference>
<dbReference type="GO" id="GO:0016567">
    <property type="term" value="P:protein ubiquitination"/>
    <property type="evidence" value="ECO:0007669"/>
    <property type="project" value="UniProtKB-UniPathway"/>
</dbReference>
<dbReference type="Pfam" id="PF23009">
    <property type="entry name" value="UBC_like"/>
    <property type="match status" value="1"/>
</dbReference>
<dbReference type="InterPro" id="IPR011016">
    <property type="entry name" value="Znf_RING-CH"/>
</dbReference>
<feature type="domain" description="RING-type" evidence="17">
    <location>
        <begin position="1595"/>
        <end position="1641"/>
    </location>
</feature>
<dbReference type="Proteomes" id="UP000275385">
    <property type="component" value="Unassembled WGS sequence"/>
</dbReference>
<evidence type="ECO:0000313" key="19">
    <source>
        <dbReference type="Proteomes" id="UP000275385"/>
    </source>
</evidence>
<dbReference type="FunFam" id="3.30.40.10:FF:000038">
    <property type="entry name" value="E3 ubiquitin-protein ligase listerin"/>
    <property type="match status" value="1"/>
</dbReference>
<keyword evidence="12 16" id="KW-0833">Ubl conjugation pathway</keyword>
<comment type="catalytic activity">
    <reaction evidence="1 16">
        <text>S-ubiquitinyl-[E2 ubiquitin-conjugating enzyme]-L-cysteine + [acceptor protein]-L-lysine = [E2 ubiquitin-conjugating enzyme]-L-cysteine + N(6)-ubiquitinyl-[acceptor protein]-L-lysine.</text>
        <dbReference type="EC" id="2.3.2.27"/>
    </reaction>
</comment>
<keyword evidence="8 16" id="KW-0808">Transferase</keyword>
<comment type="pathway">
    <text evidence="3 16">Protein modification; protein ubiquitination.</text>
</comment>
<dbReference type="InterPro" id="IPR057030">
    <property type="entry name" value="TPR_Rkr-1"/>
</dbReference>
<accession>A0A420YE96</accession>
<dbReference type="SUPFAM" id="SSF57850">
    <property type="entry name" value="RING/U-box"/>
    <property type="match status" value="1"/>
</dbReference>
<evidence type="ECO:0000259" key="17">
    <source>
        <dbReference type="PROSITE" id="PS50089"/>
    </source>
</evidence>
<dbReference type="EC" id="2.3.2.27" evidence="5 16"/>
<comment type="subunit">
    <text evidence="16">Component of the ribosome quality control complex (RQC).</text>
</comment>
<evidence type="ECO:0000256" key="2">
    <source>
        <dbReference type="ARBA" id="ARBA00004514"/>
    </source>
</evidence>
<dbReference type="GO" id="GO:0043023">
    <property type="term" value="F:ribosomal large subunit binding"/>
    <property type="evidence" value="ECO:0007669"/>
    <property type="project" value="TreeGrafter"/>
</dbReference>
<keyword evidence="7" id="KW-0963">Cytoplasm</keyword>
<dbReference type="InterPro" id="IPR039804">
    <property type="entry name" value="RING-CH-C4HC3_LTN1"/>
</dbReference>
<name>A0A420YE96_9PEZI</name>
<keyword evidence="10" id="KW-0677">Repeat</keyword>
<dbReference type="SMART" id="SM01197">
    <property type="entry name" value="FANCL_C"/>
    <property type="match status" value="1"/>
</dbReference>
<keyword evidence="11 15" id="KW-0863">Zinc-finger</keyword>
<evidence type="ECO:0000256" key="12">
    <source>
        <dbReference type="ARBA" id="ARBA00022786"/>
    </source>
</evidence>
<dbReference type="InterPro" id="IPR013083">
    <property type="entry name" value="Znf_RING/FYVE/PHD"/>
</dbReference>
<sequence>MSSRGKSRIAINKGGFQSPARSGFGGFSSASSSLSYISEPPDFSQISDANVVVSLKNLLKKDSVTKAKALDDLLVYVQEHPYEQDGGVEEPVLDAWVKLYPRTSIDNSRRVRELSHMVQLALMKSARKRMERRIPKLAGSWLAGTFDKDRVVSRAANTGLSSFLTTEEKATQFWKKLQGQIMEYALETVKETPDSLSDERSTTKDDAEAKYYRVVGAALSLALNMLEKVGIDDVREQFGEFLGIEAVWALAAADDAWVRRSVYQLAQVCLERQPDLLKAHLPQVGRALVSDALKVKQSGSAPDHVRVLTTLSKLHPEVWGTKKHPLSRLQPFVEKGSQSSGPAFWQVLYQLISMVTQESIPYELASSFLKALQKGLSGREEPRVHAPQSWGCYVDVFLLFLSRLTPETSRAELLKDNFYPLTEQYLHPVTERFSWTIATEPEEPLIKAWVAVASYSDEVVRLSIEQEWQRLAESVTSRMANSLPEVSKDFQVSQQSIADEAERFFNLAGALLRRVSDAEPDSEVSVYLRETLDKAASNVIQGAVELLRKRNFKPFGAATAIAAAARHWTPFVEGEKHTIVSSLFSQDRPDELNLLLASPSATRLFSCLHWIYSAYPDRYANIWTLVLDKLLEGESRGGETPAGISQNISKLLEIMPAGSESLAQEHEALQEYLARNVVGALKSENANTTLLEMAIKRTAVAPSGFDRVAREIAAVLPSLGDSAATALLALQLIMSHKMDLAENQAFQKQLVSNVLALKESSNDATSAQAEVTLKKVKATYLASVLQENLDAAHQNSLKIETVAEQAKSLFHARSTSAQSPEASSIPPEDFFPNTNVWMEELALLLQQPPDPSLSLTSSLGGAYYLVKPSAATTERKARRDGQGYAIPTRMALYTTELLASGEVSLSSLPPKFQAELLYCLFLVVELAEDQLISLFASKDSRLWVELDRSGASGRIEQLVSKARTVLKDFAQEVAPWKVGAKGELEGSFSGEAQGAGTELLTILLQQAKGLSPLSLYSAKALADVLEYFATAQMVVFIPKATLSGLNVWKANPDTVLTAAALMAGFGERLQGPGESLDESSVVGLLCNRLVSDITGASPGENALMILVLLNTCFNVFGSERKIPVNERRQIFAMKQITSWMGAPEEIDNRLSAELCKALQTFYQTVSPGQDSEVVIDYCISLWEGEGIPAILPSLHASLKLVMVMEAIPAKFPDRNNEDLVDALNTQAEAVSLGLIQLLRLCGDASGSAHSQPVEIVEDLLCRRVAKIPLEHVKDPSELYGYVASESKKIQTAAYSLLHMALPAKISQLNIDVLLEKQDAQLPDELLSLLLDAPTYDAFSDDALAQFPSSVRSYLLSWLLVFEAFKAASLKVRNDFTANLKSNNCLDPLMSFMFDMLGHSVDRPLNLERGKLDEQHIRSYDVEEAETETPEKDMQWLLVHVFYLVLKYLPSLFKTWFLDCPSKPIKLAVEPWMTKYFSPLIIDETLADVKEWAEEQAPPEDDEKELNVTIWNKGREILAGYEVDEQDATMCIKIPAGYPLESVTVTTRNRVAISEKKWQSWLMIIQGVITFNGSIIDGLAAFRRNMVGALKGQTECAICYSIISTDNKMPDKRCGTCKNLFHRVCLYKWFQTSSQNTCPLCRNPIDYLGSSTQGRAGRAEDY</sequence>
<dbReference type="SMART" id="SM00744">
    <property type="entry name" value="RINGv"/>
    <property type="match status" value="1"/>
</dbReference>
<dbReference type="Pfam" id="PF23280">
    <property type="entry name" value="TPR_26"/>
    <property type="match status" value="1"/>
</dbReference>
<comment type="function">
    <text evidence="16">E3 ubiquitin-protein ligase. Component of the ribosome quality control complex (RQC), a ribosome-associated complex that mediates ubiquitination and extraction of incompletely synthesized nascent chains for proteasomal degradation.</text>
</comment>
<dbReference type="Pfam" id="PF22958">
    <property type="entry name" value="Ltn1_1st"/>
    <property type="match status" value="1"/>
</dbReference>
<proteinExistence type="inferred from homology"/>
<dbReference type="InterPro" id="IPR001841">
    <property type="entry name" value="Znf_RING"/>
</dbReference>
<evidence type="ECO:0000256" key="16">
    <source>
        <dbReference type="RuleBase" id="RU367090"/>
    </source>
</evidence>
<dbReference type="InterPro" id="IPR054476">
    <property type="entry name" value="Ltn1_N"/>
</dbReference>
<protein>
    <recommendedName>
        <fullName evidence="6 16">E3 ubiquitin-protein ligase listerin</fullName>
        <ecNumber evidence="5 16">2.3.2.27</ecNumber>
    </recommendedName>
    <alternativeName>
        <fullName evidence="16">RING-type E3 ubiquitin transferase listerin</fullName>
    </alternativeName>
</protein>
<evidence type="ECO:0000256" key="11">
    <source>
        <dbReference type="ARBA" id="ARBA00022771"/>
    </source>
</evidence>
<evidence type="ECO:0000256" key="8">
    <source>
        <dbReference type="ARBA" id="ARBA00022679"/>
    </source>
</evidence>
<evidence type="ECO:0000256" key="4">
    <source>
        <dbReference type="ARBA" id="ARBA00007997"/>
    </source>
</evidence>
<dbReference type="GO" id="GO:0072344">
    <property type="term" value="P:rescue of stalled ribosome"/>
    <property type="evidence" value="ECO:0007669"/>
    <property type="project" value="UniProtKB-UniRule"/>
</dbReference>
<keyword evidence="19" id="KW-1185">Reference proteome</keyword>
<dbReference type="GO" id="GO:0061630">
    <property type="term" value="F:ubiquitin protein ligase activity"/>
    <property type="evidence" value="ECO:0007669"/>
    <property type="project" value="UniProtKB-UniRule"/>
</dbReference>
<evidence type="ECO:0000256" key="6">
    <source>
        <dbReference type="ARBA" id="ARBA00017157"/>
    </source>
</evidence>
<dbReference type="GO" id="GO:0008270">
    <property type="term" value="F:zinc ion binding"/>
    <property type="evidence" value="ECO:0007669"/>
    <property type="project" value="UniProtKB-KW"/>
</dbReference>
<comment type="similarity">
    <text evidence="4 16">Belongs to the LTN1 family.</text>
</comment>
<keyword evidence="13 16" id="KW-0862">Zinc</keyword>
<dbReference type="UniPathway" id="UPA00143"/>
<evidence type="ECO:0000256" key="9">
    <source>
        <dbReference type="ARBA" id="ARBA00022723"/>
    </source>
</evidence>
<evidence type="ECO:0000313" key="18">
    <source>
        <dbReference type="EMBL" id="RKU46235.1"/>
    </source>
</evidence>
<dbReference type="Gene3D" id="3.30.40.10">
    <property type="entry name" value="Zinc/RING finger domain, C3HC4 (zinc finger)"/>
    <property type="match status" value="1"/>
</dbReference>
<dbReference type="SUPFAM" id="SSF48371">
    <property type="entry name" value="ARM repeat"/>
    <property type="match status" value="1"/>
</dbReference>
<comment type="function">
    <text evidence="14">E3 ubiquitin-protein ligase component of the ribosome quality control complex (RQC), a ribosome-associated complex that mediates ubiquitination and extraction of incompletely synthesized nascent chains for proteasomal degradation. Mediates ubiquitination of proteins derived from mRNAs lacking stop codons (non-stop proteins) and other translation arrest products induced by poly-lysine sequences and tandem rare codons. Ubiquitination leads to CDC48 recruitment for extraction and degradation of the incomplete translation product. May indirectly play a role in chromatin function and transcription.</text>
</comment>
<dbReference type="GO" id="GO:0005829">
    <property type="term" value="C:cytosol"/>
    <property type="evidence" value="ECO:0007669"/>
    <property type="project" value="UniProtKB-SubCell"/>
</dbReference>
<evidence type="ECO:0000256" key="1">
    <source>
        <dbReference type="ARBA" id="ARBA00000900"/>
    </source>
</evidence>
<dbReference type="InterPro" id="IPR016024">
    <property type="entry name" value="ARM-type_fold"/>
</dbReference>
<evidence type="ECO:0000256" key="3">
    <source>
        <dbReference type="ARBA" id="ARBA00004906"/>
    </source>
</evidence>
<dbReference type="Pfam" id="PF22999">
    <property type="entry name" value="LTN1_E3_ligase_6th"/>
    <property type="match status" value="1"/>
</dbReference>
<dbReference type="InterPro" id="IPR039795">
    <property type="entry name" value="LTN1/Rkr1"/>
</dbReference>
<dbReference type="PANTHER" id="PTHR12389">
    <property type="entry name" value="ZINC FINGER PROTEIN 294"/>
    <property type="match status" value="1"/>
</dbReference>
<reference evidence="18 19" key="1">
    <citation type="submission" date="2018-08" db="EMBL/GenBank/DDBJ databases">
        <title>Draft genome of the lignicolous fungus Coniochaeta pulveracea.</title>
        <authorList>
            <person name="Borstlap C.J."/>
            <person name="De Witt R.N."/>
            <person name="Botha A."/>
            <person name="Volschenk H."/>
        </authorList>
    </citation>
    <scope>NUCLEOTIDE SEQUENCE [LARGE SCALE GENOMIC DNA]</scope>
    <source>
        <strain evidence="18 19">CAB683</strain>
    </source>
</reference>
<keyword evidence="9 16" id="KW-0479">Metal-binding</keyword>
<evidence type="ECO:0000256" key="15">
    <source>
        <dbReference type="PROSITE-ProRule" id="PRU00175"/>
    </source>
</evidence>
<evidence type="ECO:0000256" key="14">
    <source>
        <dbReference type="ARBA" id="ARBA00055150"/>
    </source>
</evidence>
<dbReference type="InterPro" id="IPR054478">
    <property type="entry name" value="LTN1_UBC"/>
</dbReference>
<evidence type="ECO:0000256" key="10">
    <source>
        <dbReference type="ARBA" id="ARBA00022737"/>
    </source>
</evidence>
<dbReference type="GO" id="GO:1990112">
    <property type="term" value="C:RQC complex"/>
    <property type="evidence" value="ECO:0007669"/>
    <property type="project" value="UniProtKB-UniRule"/>
</dbReference>
<dbReference type="Pfam" id="PF13639">
    <property type="entry name" value="zf-RING_2"/>
    <property type="match status" value="1"/>
</dbReference>
<evidence type="ECO:0000256" key="7">
    <source>
        <dbReference type="ARBA" id="ARBA00022490"/>
    </source>
</evidence>
<gene>
    <name evidence="18" type="ORF">DL546_004970</name>
</gene>
<comment type="caution">
    <text evidence="18">The sequence shown here is derived from an EMBL/GenBank/DDBJ whole genome shotgun (WGS) entry which is preliminary data.</text>
</comment>
<organism evidence="18 19">
    <name type="scientific">Coniochaeta pulveracea</name>
    <dbReference type="NCBI Taxonomy" id="177199"/>
    <lineage>
        <taxon>Eukaryota</taxon>
        <taxon>Fungi</taxon>
        <taxon>Dikarya</taxon>
        <taxon>Ascomycota</taxon>
        <taxon>Pezizomycotina</taxon>
        <taxon>Sordariomycetes</taxon>
        <taxon>Sordariomycetidae</taxon>
        <taxon>Coniochaetales</taxon>
        <taxon>Coniochaetaceae</taxon>
        <taxon>Coniochaeta</taxon>
    </lineage>
</organism>